<evidence type="ECO:0000256" key="3">
    <source>
        <dbReference type="ARBA" id="ARBA00022553"/>
    </source>
</evidence>
<feature type="transmembrane region" description="Helical" evidence="9">
    <location>
        <begin position="169"/>
        <end position="193"/>
    </location>
</feature>
<evidence type="ECO:0000256" key="4">
    <source>
        <dbReference type="ARBA" id="ARBA00022679"/>
    </source>
</evidence>
<keyword evidence="3" id="KW-0597">Phosphoprotein</keyword>
<comment type="catalytic activity">
    <reaction evidence="1">
        <text>ATP + protein L-histidine = ADP + protein N-phospho-L-histidine.</text>
        <dbReference type="EC" id="2.7.13.3"/>
    </reaction>
</comment>
<dbReference type="EMBL" id="FOMQ01000006">
    <property type="protein sequence ID" value="SFD79989.1"/>
    <property type="molecule type" value="Genomic_DNA"/>
</dbReference>
<dbReference type="GO" id="GO:0005524">
    <property type="term" value="F:ATP binding"/>
    <property type="evidence" value="ECO:0007669"/>
    <property type="project" value="UniProtKB-KW"/>
</dbReference>
<dbReference type="AlphaFoldDB" id="A0A1I1VAR0"/>
<dbReference type="EC" id="2.7.13.3" evidence="2"/>
<dbReference type="STRING" id="32040.SAMN04489710_106165"/>
<evidence type="ECO:0000256" key="6">
    <source>
        <dbReference type="ARBA" id="ARBA00022777"/>
    </source>
</evidence>
<dbReference type="PANTHER" id="PTHR43065">
    <property type="entry name" value="SENSOR HISTIDINE KINASE"/>
    <property type="match status" value="1"/>
</dbReference>
<keyword evidence="9" id="KW-0472">Membrane</keyword>
<dbReference type="Pfam" id="PF02518">
    <property type="entry name" value="HATPase_c"/>
    <property type="match status" value="1"/>
</dbReference>
<evidence type="ECO:0000313" key="12">
    <source>
        <dbReference type="Proteomes" id="UP000199517"/>
    </source>
</evidence>
<dbReference type="GO" id="GO:0000155">
    <property type="term" value="F:phosphorelay sensor kinase activity"/>
    <property type="evidence" value="ECO:0007669"/>
    <property type="project" value="InterPro"/>
</dbReference>
<feature type="transmembrane region" description="Helical" evidence="9">
    <location>
        <begin position="92"/>
        <end position="109"/>
    </location>
</feature>
<evidence type="ECO:0000256" key="1">
    <source>
        <dbReference type="ARBA" id="ARBA00000085"/>
    </source>
</evidence>
<keyword evidence="4" id="KW-0808">Transferase</keyword>
<dbReference type="RefSeq" id="WP_092952177.1">
    <property type="nucleotide sequence ID" value="NZ_FOMQ01000006.1"/>
</dbReference>
<reference evidence="12" key="1">
    <citation type="submission" date="2016-10" db="EMBL/GenBank/DDBJ databases">
        <authorList>
            <person name="Varghese N."/>
            <person name="Submissions S."/>
        </authorList>
    </citation>
    <scope>NUCLEOTIDE SEQUENCE [LARGE SCALE GENOMIC DNA]</scope>
    <source>
        <strain evidence="12">DSM 7481</strain>
    </source>
</reference>
<dbReference type="InterPro" id="IPR004358">
    <property type="entry name" value="Sig_transdc_His_kin-like_C"/>
</dbReference>
<dbReference type="Proteomes" id="UP000199517">
    <property type="component" value="Unassembled WGS sequence"/>
</dbReference>
<dbReference type="InterPro" id="IPR036097">
    <property type="entry name" value="HisK_dim/P_sf"/>
</dbReference>
<keyword evidence="12" id="KW-1185">Reference proteome</keyword>
<keyword evidence="9" id="KW-1133">Transmembrane helix</keyword>
<feature type="transmembrane region" description="Helical" evidence="9">
    <location>
        <begin position="199"/>
        <end position="216"/>
    </location>
</feature>
<evidence type="ECO:0000256" key="9">
    <source>
        <dbReference type="SAM" id="Phobius"/>
    </source>
</evidence>
<dbReference type="InterPro" id="IPR005467">
    <property type="entry name" value="His_kinase_dom"/>
</dbReference>
<feature type="transmembrane region" description="Helical" evidence="9">
    <location>
        <begin position="59"/>
        <end position="80"/>
    </location>
</feature>
<name>A0A1I1VAR0_9BURK</name>
<gene>
    <name evidence="11" type="ORF">SAMN04489710_106165</name>
</gene>
<evidence type="ECO:0000256" key="7">
    <source>
        <dbReference type="ARBA" id="ARBA00022840"/>
    </source>
</evidence>
<keyword evidence="5" id="KW-0547">Nucleotide-binding</keyword>
<proteinExistence type="predicted"/>
<dbReference type="Gene3D" id="1.10.287.130">
    <property type="match status" value="1"/>
</dbReference>
<dbReference type="PRINTS" id="PR00344">
    <property type="entry name" value="BCTRLSENSOR"/>
</dbReference>
<feature type="domain" description="Histidine kinase" evidence="10">
    <location>
        <begin position="410"/>
        <end position="600"/>
    </location>
</feature>
<feature type="transmembrane region" description="Helical" evidence="9">
    <location>
        <begin position="228"/>
        <end position="248"/>
    </location>
</feature>
<dbReference type="SMART" id="SM00388">
    <property type="entry name" value="HisKA"/>
    <property type="match status" value="1"/>
</dbReference>
<dbReference type="Pfam" id="PF00512">
    <property type="entry name" value="HisKA"/>
    <property type="match status" value="1"/>
</dbReference>
<dbReference type="SUPFAM" id="SSF47384">
    <property type="entry name" value="Homodimeric domain of signal transducing histidine kinase"/>
    <property type="match status" value="1"/>
</dbReference>
<dbReference type="Gene3D" id="3.30.565.10">
    <property type="entry name" value="Histidine kinase-like ATPase, C-terminal domain"/>
    <property type="match status" value="1"/>
</dbReference>
<dbReference type="CDD" id="cd00075">
    <property type="entry name" value="HATPase"/>
    <property type="match status" value="1"/>
</dbReference>
<keyword evidence="9" id="KW-0812">Transmembrane</keyword>
<dbReference type="CDD" id="cd00082">
    <property type="entry name" value="HisKA"/>
    <property type="match status" value="1"/>
</dbReference>
<organism evidence="11 12">
    <name type="scientific">Paracidovorax konjaci</name>
    <dbReference type="NCBI Taxonomy" id="32040"/>
    <lineage>
        <taxon>Bacteria</taxon>
        <taxon>Pseudomonadati</taxon>
        <taxon>Pseudomonadota</taxon>
        <taxon>Betaproteobacteria</taxon>
        <taxon>Burkholderiales</taxon>
        <taxon>Comamonadaceae</taxon>
        <taxon>Paracidovorax</taxon>
    </lineage>
</organism>
<evidence type="ECO:0000256" key="5">
    <source>
        <dbReference type="ARBA" id="ARBA00022741"/>
    </source>
</evidence>
<accession>A0A1I1VAR0</accession>
<dbReference type="PANTHER" id="PTHR43065:SF10">
    <property type="entry name" value="PEROXIDE STRESS-ACTIVATED HISTIDINE KINASE MAK3"/>
    <property type="match status" value="1"/>
</dbReference>
<dbReference type="InterPro" id="IPR003661">
    <property type="entry name" value="HisK_dim/P_dom"/>
</dbReference>
<dbReference type="InterPro" id="IPR003594">
    <property type="entry name" value="HATPase_dom"/>
</dbReference>
<dbReference type="SMART" id="SM00387">
    <property type="entry name" value="HATPase_c"/>
    <property type="match status" value="1"/>
</dbReference>
<dbReference type="InterPro" id="IPR036890">
    <property type="entry name" value="HATPase_C_sf"/>
</dbReference>
<evidence type="ECO:0000256" key="2">
    <source>
        <dbReference type="ARBA" id="ARBA00012438"/>
    </source>
</evidence>
<dbReference type="PROSITE" id="PS50109">
    <property type="entry name" value="HIS_KIN"/>
    <property type="match status" value="1"/>
</dbReference>
<keyword evidence="6 11" id="KW-0418">Kinase</keyword>
<dbReference type="SUPFAM" id="SSF55874">
    <property type="entry name" value="ATPase domain of HSP90 chaperone/DNA topoisomerase II/histidine kinase"/>
    <property type="match status" value="1"/>
</dbReference>
<feature type="transmembrane region" description="Helical" evidence="9">
    <location>
        <begin position="139"/>
        <end position="157"/>
    </location>
</feature>
<protein>
    <recommendedName>
        <fullName evidence="2">histidine kinase</fullName>
        <ecNumber evidence="2">2.7.13.3</ecNumber>
    </recommendedName>
</protein>
<evidence type="ECO:0000313" key="11">
    <source>
        <dbReference type="EMBL" id="SFD79989.1"/>
    </source>
</evidence>
<dbReference type="OrthoDB" id="224978at2"/>
<feature type="transmembrane region" description="Helical" evidence="9">
    <location>
        <begin position="6"/>
        <end position="24"/>
    </location>
</feature>
<evidence type="ECO:0000256" key="8">
    <source>
        <dbReference type="ARBA" id="ARBA00023012"/>
    </source>
</evidence>
<keyword evidence="7" id="KW-0067">ATP-binding</keyword>
<keyword evidence="8" id="KW-0902">Two-component regulatory system</keyword>
<sequence>MAIHIALALALIETLALSAALLAWARQVEGARLLSVFLLGVALWIVGNELPNWAGIRTAPWAMALLASVPLTSAAFMHFCALFTGWRPGPRVLAAIYGLAAAAVLLSLNRSPGEFRHFPAFTGLEWVVVPNRTGWTTSLVWAGLATGGLLLLARGFWRSRSAAKRRQIAAVAVSCGWGLMCISGFGFAALGIAQYPWQVLAFPAYPVILVYGILRYRVFMANVWARRALAWALLTGLGLLAVPLSLLLPVESRWVTAAVVAAVCLSLGGPARRLAERIVYPGGTPTAEDLHRWRGALSAAESLEQLAQEAAALLSGRMGLAVQVRVGNGGPAADPQAPALRCHRAGGAGWRTELEGFEQAPPGPQHLAELFGTVLADAAAQVERAAAAGQRERERQTQARLAELGALAATVAHDVRNPLNIIAMAAAFSAPDTRQEIQAQIARISRLADDLLDYARPWQIRPEPMDLSAWLRDMLRHLPDVERGPGLGVPIALTADPARLDQAVTNLLANARSAAAGRRVHIDAERTAAGVQIHVCDDGPGVPADLRERLFQPFASRSPGGTGLGLPIVARTMAAHGGSVALTERAPWSTCFTLTFPDPA</sequence>
<feature type="transmembrane region" description="Helical" evidence="9">
    <location>
        <begin position="31"/>
        <end position="47"/>
    </location>
</feature>
<evidence type="ECO:0000259" key="10">
    <source>
        <dbReference type="PROSITE" id="PS50109"/>
    </source>
</evidence>